<dbReference type="STRING" id="1227492.C482_15351"/>
<accession>M0AHA5</accession>
<dbReference type="PATRIC" id="fig|1227492.4.peg.3050"/>
<sequence>MTGAGAATVAYTVESEYGHGPAADPTWIQPGTNITVGNLTVEQALQRSRHPDDPTPCGSRAGDFEGAASVSFTMTDDNFHDLIFADDGTALPNEPMRAPSSAWYFGADLLDEDASRTPTGTIVLDASVSYQRTEDITVDLTLAYGFEPDDVSTPESIEKPSCDDEYTWHGTELDVDGAAQTLMQTATLSLSNLARFRRGQSRHPFDAVASAIEPAFASDATVTKTDQLEMAVGDGVDLEVVDKVDGTLTFENGQGETIGYELVGMQPTSYDWSNLVNPDEDLSEPIDYHVANVEVVA</sequence>
<reference evidence="1 2" key="1">
    <citation type="journal article" date="2014" name="PLoS Genet.">
        <title>Phylogenetically driven sequencing of extremely halophilic archaea reveals strategies for static and dynamic osmo-response.</title>
        <authorList>
            <person name="Becker E.A."/>
            <person name="Seitzer P.M."/>
            <person name="Tritt A."/>
            <person name="Larsen D."/>
            <person name="Krusor M."/>
            <person name="Yao A.I."/>
            <person name="Wu D."/>
            <person name="Madern D."/>
            <person name="Eisen J.A."/>
            <person name="Darling A.E."/>
            <person name="Facciotti M.T."/>
        </authorList>
    </citation>
    <scope>NUCLEOTIDE SEQUENCE [LARGE SCALE GENOMIC DNA]</scope>
    <source>
        <strain evidence="1 2">JCM 10990</strain>
    </source>
</reference>
<organism evidence="1 2">
    <name type="scientific">Natrialba chahannaoensis JCM 10990</name>
    <dbReference type="NCBI Taxonomy" id="1227492"/>
    <lineage>
        <taxon>Archaea</taxon>
        <taxon>Methanobacteriati</taxon>
        <taxon>Methanobacteriota</taxon>
        <taxon>Stenosarchaea group</taxon>
        <taxon>Halobacteria</taxon>
        <taxon>Halobacteriales</taxon>
        <taxon>Natrialbaceae</taxon>
        <taxon>Natrialba</taxon>
    </lineage>
</organism>
<gene>
    <name evidence="1" type="ORF">C482_15351</name>
</gene>
<name>M0AHA5_9EURY</name>
<evidence type="ECO:0000313" key="1">
    <source>
        <dbReference type="EMBL" id="ELY96763.1"/>
    </source>
</evidence>
<dbReference type="Proteomes" id="UP000011693">
    <property type="component" value="Unassembled WGS sequence"/>
</dbReference>
<protein>
    <submittedName>
        <fullName evidence="1">Uncharacterized protein</fullName>
    </submittedName>
</protein>
<dbReference type="RefSeq" id="WP_006168557.1">
    <property type="nucleotide sequence ID" value="NZ_AOIN01000080.1"/>
</dbReference>
<proteinExistence type="predicted"/>
<comment type="caution">
    <text evidence="1">The sequence shown here is derived from an EMBL/GenBank/DDBJ whole genome shotgun (WGS) entry which is preliminary data.</text>
</comment>
<dbReference type="OrthoDB" id="346267at2157"/>
<dbReference type="AlphaFoldDB" id="M0AHA5"/>
<dbReference type="EMBL" id="AOIN01000080">
    <property type="protein sequence ID" value="ELY96763.1"/>
    <property type="molecule type" value="Genomic_DNA"/>
</dbReference>
<evidence type="ECO:0000313" key="2">
    <source>
        <dbReference type="Proteomes" id="UP000011693"/>
    </source>
</evidence>
<keyword evidence="2" id="KW-1185">Reference proteome</keyword>